<dbReference type="SUPFAM" id="SSF50985">
    <property type="entry name" value="RCC1/BLIP-II"/>
    <property type="match status" value="1"/>
</dbReference>
<comment type="caution">
    <text evidence="3">The sequence shown here is derived from an EMBL/GenBank/DDBJ whole genome shotgun (WGS) entry which is preliminary data.</text>
</comment>
<feature type="region of interest" description="Disordered" evidence="1">
    <location>
        <begin position="610"/>
        <end position="648"/>
    </location>
</feature>
<reference evidence="3 4" key="1">
    <citation type="journal article" date="2020" name="Microbiol. Resour. Announc.">
        <title>Draft Genome Sequence of a Cladosporium Species Isolated from the Mesophotic Ascidian Didemnum maculosum.</title>
        <authorList>
            <person name="Gioti A."/>
            <person name="Siaperas R."/>
            <person name="Nikolaivits E."/>
            <person name="Le Goff G."/>
            <person name="Ouazzani J."/>
            <person name="Kotoulas G."/>
            <person name="Topakas E."/>
        </authorList>
    </citation>
    <scope>NUCLEOTIDE SEQUENCE [LARGE SCALE GENOMIC DNA]</scope>
    <source>
        <strain evidence="3 4">TM138-S3</strain>
    </source>
</reference>
<dbReference type="GO" id="GO:0005085">
    <property type="term" value="F:guanyl-nucleotide exchange factor activity"/>
    <property type="evidence" value="ECO:0007669"/>
    <property type="project" value="TreeGrafter"/>
</dbReference>
<proteinExistence type="predicted"/>
<dbReference type="EMBL" id="JAAQHG020000003">
    <property type="protein sequence ID" value="KAL1590172.1"/>
    <property type="molecule type" value="Genomic_DNA"/>
</dbReference>
<feature type="compositionally biased region" description="Basic and acidic residues" evidence="1">
    <location>
        <begin position="610"/>
        <end position="620"/>
    </location>
</feature>
<protein>
    <recommendedName>
        <fullName evidence="2">F-box domain-containing protein</fullName>
    </recommendedName>
</protein>
<dbReference type="GO" id="GO:0005737">
    <property type="term" value="C:cytoplasm"/>
    <property type="evidence" value="ECO:0007669"/>
    <property type="project" value="TreeGrafter"/>
</dbReference>
<dbReference type="PANTHER" id="PTHR45982:SF3">
    <property type="entry name" value="F-BOX PROTEIN POF9"/>
    <property type="match status" value="1"/>
</dbReference>
<evidence type="ECO:0000313" key="3">
    <source>
        <dbReference type="EMBL" id="KAL1590172.1"/>
    </source>
</evidence>
<dbReference type="Gene3D" id="1.20.1280.50">
    <property type="match status" value="1"/>
</dbReference>
<dbReference type="Gene3D" id="2.130.10.30">
    <property type="entry name" value="Regulator of chromosome condensation 1/beta-lactamase-inhibitor protein II"/>
    <property type="match status" value="2"/>
</dbReference>
<dbReference type="InterPro" id="IPR051553">
    <property type="entry name" value="Ran_GTPase-activating"/>
</dbReference>
<keyword evidence="4" id="KW-1185">Reference proteome</keyword>
<dbReference type="SUPFAM" id="SSF81383">
    <property type="entry name" value="F-box domain"/>
    <property type="match status" value="1"/>
</dbReference>
<dbReference type="GeneID" id="96002426"/>
<dbReference type="CDD" id="cd09917">
    <property type="entry name" value="F-box_SF"/>
    <property type="match status" value="1"/>
</dbReference>
<gene>
    <name evidence="3" type="ORF">WHR41_00982</name>
</gene>
<accession>A0AB34KZ40</accession>
<dbReference type="Pfam" id="PF12937">
    <property type="entry name" value="F-box-like"/>
    <property type="match status" value="1"/>
</dbReference>
<feature type="domain" description="F-box" evidence="2">
    <location>
        <begin position="4"/>
        <end position="52"/>
    </location>
</feature>
<evidence type="ECO:0000313" key="4">
    <source>
        <dbReference type="Proteomes" id="UP000803884"/>
    </source>
</evidence>
<evidence type="ECO:0000256" key="1">
    <source>
        <dbReference type="SAM" id="MobiDB-lite"/>
    </source>
</evidence>
<sequence>MANNTPLLDLPVEILLSIFPYLDANSFLALTSTCKSLHRPEFLHEATFWSSIVRTTFRVPNQPVVENDGQRWQKLYKRLLTQSRVMTWGDNQKACLGHSYTSPAAGFRIRGGPPHRGRPRAIRQKHISWPQKMDETESLGVISDLQCGGWSTSLLTSKGAIYTVGVLDGLQLNRPRAPAYQQPKMFPTPLRFPSGFVQPSERYDAATAIKQFSSGRGHVLGLSDSGRIWTWQNVDEAGLHVRFIHHETVEGERASGNGVVKKVVAGWNKSAALIEGSGIVLWEPLERENDESATEDAALVLESAAVPRTGYRESKANRQRTADEDELAETVGQVLNYIVLEHVVLFNTSLGKVFVSEIVWNQDEQRLGDPIELPLTTSTDLDEAFATDIQGSFRSFAVFTRSGAVLTGHQDRVMNYLQATGSQPESLFTRIPALQHKNVISVAFGDYHFHALHSKGYITSYGNEPQACGALGLGGHGDPEGRLRGIRYAGMGGDGRLVPHAYTEGRRVWFEEEKRQWIRFLTSGGTDPEEAAERLRMAIGSPDLACQGEVSEWIEQEGRDWEAKYGLQGEDEDGLGAYFALSVTAAGWHSGALVLANDELAQKISRACEVPDPKDAKSPDADDQPASATADGAGHSEQVSTPPSSSSPFTISPLLTTALDYARWFLGVGPYSAPTHSNNNAQSHPPTSAIHVDPAVATGARPPRRTPEPMDYGASPREGVKYAWAGDAFPRLRLSDGREMPGEVGFAEWRYGRPEWELGESF</sequence>
<dbReference type="PANTHER" id="PTHR45982">
    <property type="entry name" value="REGULATOR OF CHROMOSOME CONDENSATION"/>
    <property type="match status" value="1"/>
</dbReference>
<dbReference type="InterPro" id="IPR001810">
    <property type="entry name" value="F-box_dom"/>
</dbReference>
<dbReference type="RefSeq" id="XP_069233277.1">
    <property type="nucleotide sequence ID" value="XM_069369588.1"/>
</dbReference>
<dbReference type="Proteomes" id="UP000803884">
    <property type="component" value="Unassembled WGS sequence"/>
</dbReference>
<dbReference type="InterPro" id="IPR036047">
    <property type="entry name" value="F-box-like_dom_sf"/>
</dbReference>
<evidence type="ECO:0000259" key="2">
    <source>
        <dbReference type="PROSITE" id="PS50181"/>
    </source>
</evidence>
<dbReference type="PROSITE" id="PS50181">
    <property type="entry name" value="FBOX"/>
    <property type="match status" value="1"/>
</dbReference>
<name>A0AB34KZ40_9PEZI</name>
<dbReference type="AlphaFoldDB" id="A0AB34KZ40"/>
<dbReference type="InterPro" id="IPR009091">
    <property type="entry name" value="RCC1/BLIP-II"/>
</dbReference>
<organism evidence="3 4">
    <name type="scientific">Cladosporium halotolerans</name>
    <dbReference type="NCBI Taxonomy" id="1052096"/>
    <lineage>
        <taxon>Eukaryota</taxon>
        <taxon>Fungi</taxon>
        <taxon>Dikarya</taxon>
        <taxon>Ascomycota</taxon>
        <taxon>Pezizomycotina</taxon>
        <taxon>Dothideomycetes</taxon>
        <taxon>Dothideomycetidae</taxon>
        <taxon>Cladosporiales</taxon>
        <taxon>Cladosporiaceae</taxon>
        <taxon>Cladosporium</taxon>
    </lineage>
</organism>